<dbReference type="Proteomes" id="UP000183561">
    <property type="component" value="Unassembled WGS sequence"/>
</dbReference>
<proteinExistence type="predicted"/>
<feature type="region of interest" description="Disordered" evidence="1">
    <location>
        <begin position="34"/>
        <end position="53"/>
    </location>
</feature>
<evidence type="ECO:0000313" key="3">
    <source>
        <dbReference type="Proteomes" id="UP000183561"/>
    </source>
</evidence>
<evidence type="ECO:0000313" key="2">
    <source>
        <dbReference type="EMBL" id="SED91926.1"/>
    </source>
</evidence>
<name>A0A1H5ELE7_9NOCA</name>
<organism evidence="2 3">
    <name type="scientific">Rhodococcus koreensis</name>
    <dbReference type="NCBI Taxonomy" id="99653"/>
    <lineage>
        <taxon>Bacteria</taxon>
        <taxon>Bacillati</taxon>
        <taxon>Actinomycetota</taxon>
        <taxon>Actinomycetes</taxon>
        <taxon>Mycobacteriales</taxon>
        <taxon>Nocardiaceae</taxon>
        <taxon>Rhodococcus</taxon>
    </lineage>
</organism>
<evidence type="ECO:0000256" key="1">
    <source>
        <dbReference type="SAM" id="MobiDB-lite"/>
    </source>
</evidence>
<dbReference type="EMBL" id="FNSV01000006">
    <property type="protein sequence ID" value="SED91926.1"/>
    <property type="molecule type" value="Genomic_DNA"/>
</dbReference>
<sequence>MSRAHRWPHSRAALLLAYSDWADVLIVEPNPRRPASWWSNSPTRRRTPTSPVIHPQRAKGVLEVSGCAEDEPYLRGGHPAAAVRGRTRPTRRCIRSMRTLVVSAHQAGQRTDHRPSSCGRRKQQVRAQLALYAAPDRDKDGHGDPSEQNSVMVISVGAAPVWRLRAPSERGDGHCCCDAMQAGAMLLSAKGSWGLRRMIAALARSPKDVRSQDSEVSSGWSSRSRGGVILIMELPLQR</sequence>
<reference evidence="3" key="1">
    <citation type="submission" date="2016-10" db="EMBL/GenBank/DDBJ databases">
        <authorList>
            <person name="Varghese N."/>
            <person name="Submissions S."/>
        </authorList>
    </citation>
    <scope>NUCLEOTIDE SEQUENCE [LARGE SCALE GENOMIC DNA]</scope>
    <source>
        <strain evidence="3">DSM 44498</strain>
    </source>
</reference>
<accession>A0A1H5ELE7</accession>
<protein>
    <submittedName>
        <fullName evidence="2">Uncharacterized protein</fullName>
    </submittedName>
</protein>
<gene>
    <name evidence="2" type="ORF">SAMN04490239_9262</name>
</gene>
<dbReference type="AlphaFoldDB" id="A0A1H5ELE7"/>
<keyword evidence="3" id="KW-1185">Reference proteome</keyword>